<dbReference type="Proteomes" id="UP000663854">
    <property type="component" value="Unassembled WGS sequence"/>
</dbReference>
<organism evidence="2 3">
    <name type="scientific">Rotaria sordida</name>
    <dbReference type="NCBI Taxonomy" id="392033"/>
    <lineage>
        <taxon>Eukaryota</taxon>
        <taxon>Metazoa</taxon>
        <taxon>Spiralia</taxon>
        <taxon>Gnathifera</taxon>
        <taxon>Rotifera</taxon>
        <taxon>Eurotatoria</taxon>
        <taxon>Bdelloidea</taxon>
        <taxon>Philodinida</taxon>
        <taxon>Philodinidae</taxon>
        <taxon>Rotaria</taxon>
    </lineage>
</organism>
<evidence type="ECO:0000313" key="2">
    <source>
        <dbReference type="EMBL" id="CAF1053308.1"/>
    </source>
</evidence>
<reference evidence="2" key="1">
    <citation type="submission" date="2021-02" db="EMBL/GenBank/DDBJ databases">
        <authorList>
            <person name="Nowell W R."/>
        </authorList>
    </citation>
    <scope>NUCLEOTIDE SEQUENCE</scope>
</reference>
<dbReference type="Proteomes" id="UP000663870">
    <property type="component" value="Unassembled WGS sequence"/>
</dbReference>
<dbReference type="EMBL" id="CAJNOL010000413">
    <property type="protein sequence ID" value="CAF1053308.1"/>
    <property type="molecule type" value="Genomic_DNA"/>
</dbReference>
<gene>
    <name evidence="2" type="ORF">JXQ802_LOCUS16774</name>
    <name evidence="1" type="ORF">PYM288_LOCUS6080</name>
</gene>
<dbReference type="CDD" id="cd02947">
    <property type="entry name" value="TRX_family"/>
    <property type="match status" value="1"/>
</dbReference>
<dbReference type="AlphaFoldDB" id="A0A814KNB9"/>
<proteinExistence type="predicted"/>
<comment type="caution">
    <text evidence="2">The sequence shown here is derived from an EMBL/GenBank/DDBJ whole genome shotgun (WGS) entry which is preliminary data.</text>
</comment>
<evidence type="ECO:0000313" key="1">
    <source>
        <dbReference type="EMBL" id="CAF0830959.1"/>
    </source>
</evidence>
<keyword evidence="3" id="KW-1185">Reference proteome</keyword>
<evidence type="ECO:0008006" key="4">
    <source>
        <dbReference type="Google" id="ProtNLM"/>
    </source>
</evidence>
<name>A0A814KNB9_9BILA</name>
<dbReference type="InterPro" id="IPR036249">
    <property type="entry name" value="Thioredoxin-like_sf"/>
</dbReference>
<sequence>MAFRLTMHHSSFPELQSVKEVTEKIQEKKLVLILFNKRYSDAHDIEHKFNSWRNIYEKNYDLHVYKCVITPKSELKTEYKIIKGPTFIFFRHGEEIDRLEDINKVDPNESSSSENAEEKLRSWLDHCCTSN</sequence>
<dbReference type="SUPFAM" id="SSF52833">
    <property type="entry name" value="Thioredoxin-like"/>
    <property type="match status" value="1"/>
</dbReference>
<protein>
    <recommendedName>
        <fullName evidence="4">Thioredoxin domain-containing protein</fullName>
    </recommendedName>
</protein>
<accession>A0A814KNB9</accession>
<dbReference type="EMBL" id="CAJNOH010000066">
    <property type="protein sequence ID" value="CAF0830959.1"/>
    <property type="molecule type" value="Genomic_DNA"/>
</dbReference>
<dbReference type="Gene3D" id="3.40.30.10">
    <property type="entry name" value="Glutaredoxin"/>
    <property type="match status" value="1"/>
</dbReference>
<evidence type="ECO:0000313" key="3">
    <source>
        <dbReference type="Proteomes" id="UP000663870"/>
    </source>
</evidence>